<sequence length="106" mass="11748">MECGRENHKPFRVGMKASTPQLKAKHNQIFKYNTCVRKPMTYDTAGTVGIIKIQTPESEKTIPDQGMREPQPQTSAKATLRLDEAGRSHDALASGSSLLIMDNPSY</sequence>
<dbReference type="Proteomes" id="UP000509478">
    <property type="component" value="Chromosome"/>
</dbReference>
<evidence type="ECO:0000313" key="2">
    <source>
        <dbReference type="EMBL" id="QLH07638.1"/>
    </source>
</evidence>
<protein>
    <submittedName>
        <fullName evidence="2">Uncharacterized protein</fullName>
    </submittedName>
</protein>
<gene>
    <name evidence="2" type="ORF">C5F50_11580</name>
</gene>
<dbReference type="KEGG" id="nue:C5F50_11580"/>
<reference evidence="2 3" key="1">
    <citation type="submission" date="2018-02" db="EMBL/GenBank/DDBJ databases">
        <title>Complete genome of Nitrosopumilus ureaphilus PS0.</title>
        <authorList>
            <person name="Qin W."/>
            <person name="Zheng Y."/>
            <person name="Stahl D.A."/>
        </authorList>
    </citation>
    <scope>NUCLEOTIDE SEQUENCE [LARGE SCALE GENOMIC DNA]</scope>
    <source>
        <strain evidence="2 3">PS0</strain>
    </source>
</reference>
<keyword evidence="3" id="KW-1185">Reference proteome</keyword>
<evidence type="ECO:0000256" key="1">
    <source>
        <dbReference type="SAM" id="MobiDB-lite"/>
    </source>
</evidence>
<evidence type="ECO:0000313" key="3">
    <source>
        <dbReference type="Proteomes" id="UP000509478"/>
    </source>
</evidence>
<proteinExistence type="predicted"/>
<dbReference type="AlphaFoldDB" id="A0A7D5R895"/>
<name>A0A7D5R895_9ARCH</name>
<feature type="compositionally biased region" description="Basic and acidic residues" evidence="1">
    <location>
        <begin position="80"/>
        <end position="90"/>
    </location>
</feature>
<dbReference type="EMBL" id="CP026995">
    <property type="protein sequence ID" value="QLH07638.1"/>
    <property type="molecule type" value="Genomic_DNA"/>
</dbReference>
<accession>A0A7D5R895</accession>
<feature type="region of interest" description="Disordered" evidence="1">
    <location>
        <begin position="55"/>
        <end position="106"/>
    </location>
</feature>
<organism evidence="2 3">
    <name type="scientific">Nitrosopumilus ureiphilus</name>
    <dbReference type="NCBI Taxonomy" id="1470067"/>
    <lineage>
        <taxon>Archaea</taxon>
        <taxon>Nitrososphaerota</taxon>
        <taxon>Nitrososphaeria</taxon>
        <taxon>Nitrosopumilales</taxon>
        <taxon>Nitrosopumilaceae</taxon>
        <taxon>Nitrosopumilus</taxon>
    </lineage>
</organism>